<protein>
    <recommendedName>
        <fullName evidence="4">GP55 protein</fullName>
    </recommendedName>
</protein>
<proteinExistence type="predicted"/>
<feature type="transmembrane region" description="Helical" evidence="1">
    <location>
        <begin position="155"/>
        <end position="176"/>
    </location>
</feature>
<gene>
    <name evidence="2" type="primary">53</name>
    <name evidence="2" type="ORF">SEA_MINDY_53</name>
</gene>
<organism evidence="2 3">
    <name type="scientific">Mycobacterium phage Mindy</name>
    <dbReference type="NCBI Taxonomy" id="1647311"/>
    <lineage>
        <taxon>Viruses</taxon>
        <taxon>Duplodnaviria</taxon>
        <taxon>Heunggongvirae</taxon>
        <taxon>Uroviricota</taxon>
        <taxon>Caudoviricetes</taxon>
        <taxon>Kostyavirus</taxon>
        <taxon>Kostyavirus toto</taxon>
    </lineage>
</organism>
<name>A0A0F6YR02_9CAUD</name>
<feature type="transmembrane region" description="Helical" evidence="1">
    <location>
        <begin position="219"/>
        <end position="242"/>
    </location>
</feature>
<keyword evidence="1" id="KW-0812">Transmembrane</keyword>
<feature type="transmembrane region" description="Helical" evidence="1">
    <location>
        <begin position="79"/>
        <end position="100"/>
    </location>
</feature>
<evidence type="ECO:0000313" key="2">
    <source>
        <dbReference type="EMBL" id="AKF15083.1"/>
    </source>
</evidence>
<dbReference type="RefSeq" id="YP_009225340.1">
    <property type="nucleotide sequence ID" value="NC_029093.1"/>
</dbReference>
<feature type="transmembrane region" description="Helical" evidence="1">
    <location>
        <begin position="112"/>
        <end position="135"/>
    </location>
</feature>
<dbReference type="KEGG" id="vg:26796336"/>
<evidence type="ECO:0000256" key="1">
    <source>
        <dbReference type="SAM" id="Phobius"/>
    </source>
</evidence>
<feature type="transmembrane region" description="Helical" evidence="1">
    <location>
        <begin position="6"/>
        <end position="28"/>
    </location>
</feature>
<keyword evidence="1" id="KW-1133">Transmembrane helix</keyword>
<keyword evidence="1" id="KW-0472">Membrane</keyword>
<evidence type="ECO:0000313" key="3">
    <source>
        <dbReference type="Proteomes" id="UP000201946"/>
    </source>
</evidence>
<dbReference type="Proteomes" id="UP000201946">
    <property type="component" value="Segment"/>
</dbReference>
<reference evidence="2 3" key="1">
    <citation type="journal article" date="2015" name="Genome Announc.">
        <title>Genome Sequence of Mycobacteriophage Mindy.</title>
        <authorList>
            <person name="Pope W.H."/>
            <person name="Bernstein N.I."/>
            <person name="Fasolas C.S."/>
            <person name="Mezghani N."/>
            <person name="Pressimone C.A."/>
            <person name="Selvakumar P."/>
            <person name="Stanton A.C."/>
            <person name="Lapin J.S."/>
            <person name="Prout A.K."/>
            <person name="Grubb S.R."/>
            <person name="Warner M.H."/>
            <person name="Bowman C.A."/>
            <person name="Russell D.A."/>
            <person name="Hatfull G.F."/>
        </authorList>
    </citation>
    <scope>NUCLEOTIDE SEQUENCE [LARGE SCALE GENOMIC DNA]</scope>
</reference>
<feature type="transmembrane region" description="Helical" evidence="1">
    <location>
        <begin position="188"/>
        <end position="207"/>
    </location>
</feature>
<feature type="transmembrane region" description="Helical" evidence="1">
    <location>
        <begin position="40"/>
        <end position="59"/>
    </location>
</feature>
<accession>A0A0F6YR02</accession>
<evidence type="ECO:0008006" key="4">
    <source>
        <dbReference type="Google" id="ProtNLM"/>
    </source>
</evidence>
<sequence length="257" mass="28307">MFNPGGTYMTVACLIIATLASVCWSLWIRRLTWRSSWERAATINVALQGLAVILMSPFASATLGEWLHSLTGQYNLEDYVGHDCYIVAASAAAFNVIGRLKGAEVQQRAFKLWVETPATLAVPLLLAVFTLSQAGEENYPDFFTAPTTELPWLRLYWLLLCVVLVWLLVYGSRATVKLLHDPRSRSIARVYLIASICGVAACLSRAVTDLATPGVQSHMISSLSIWVLASACGIGFALTSAYSWQAKRRWFKAEPVS</sequence>
<dbReference type="GeneID" id="26796336"/>
<dbReference type="EMBL" id="KR080204">
    <property type="protein sequence ID" value="AKF15083.1"/>
    <property type="molecule type" value="Genomic_DNA"/>
</dbReference>